<dbReference type="Pfam" id="PF12833">
    <property type="entry name" value="HTH_18"/>
    <property type="match status" value="1"/>
</dbReference>
<dbReference type="STRING" id="702745.SAMN05421818_11941"/>
<evidence type="ECO:0000256" key="2">
    <source>
        <dbReference type="ARBA" id="ARBA00023125"/>
    </source>
</evidence>
<evidence type="ECO:0000313" key="6">
    <source>
        <dbReference type="Proteomes" id="UP000243588"/>
    </source>
</evidence>
<dbReference type="InterPro" id="IPR014710">
    <property type="entry name" value="RmlC-like_jellyroll"/>
</dbReference>
<dbReference type="InterPro" id="IPR009057">
    <property type="entry name" value="Homeodomain-like_sf"/>
</dbReference>
<dbReference type="AlphaFoldDB" id="A0A1G8FUV3"/>
<name>A0A1G8FUV3_9FLAO</name>
<organism evidence="5 6">
    <name type="scientific">Myroides phaeus</name>
    <dbReference type="NCBI Taxonomy" id="702745"/>
    <lineage>
        <taxon>Bacteria</taxon>
        <taxon>Pseudomonadati</taxon>
        <taxon>Bacteroidota</taxon>
        <taxon>Flavobacteriia</taxon>
        <taxon>Flavobacteriales</taxon>
        <taxon>Flavobacteriaceae</taxon>
        <taxon>Myroides</taxon>
    </lineage>
</organism>
<evidence type="ECO:0000256" key="3">
    <source>
        <dbReference type="ARBA" id="ARBA00023163"/>
    </source>
</evidence>
<dbReference type="PANTHER" id="PTHR43280">
    <property type="entry name" value="ARAC-FAMILY TRANSCRIPTIONAL REGULATOR"/>
    <property type="match status" value="1"/>
</dbReference>
<dbReference type="InterPro" id="IPR018060">
    <property type="entry name" value="HTH_AraC"/>
</dbReference>
<dbReference type="Proteomes" id="UP000243588">
    <property type="component" value="Unassembled WGS sequence"/>
</dbReference>
<dbReference type="InterPro" id="IPR020449">
    <property type="entry name" value="Tscrpt_reg_AraC-type_HTH"/>
</dbReference>
<evidence type="ECO:0000259" key="4">
    <source>
        <dbReference type="PROSITE" id="PS01124"/>
    </source>
</evidence>
<dbReference type="RefSeq" id="WP_090409818.1">
    <property type="nucleotide sequence ID" value="NZ_FNDQ01000019.1"/>
</dbReference>
<dbReference type="Gene3D" id="2.60.120.10">
    <property type="entry name" value="Jelly Rolls"/>
    <property type="match status" value="1"/>
</dbReference>
<reference evidence="6" key="1">
    <citation type="submission" date="2016-10" db="EMBL/GenBank/DDBJ databases">
        <authorList>
            <person name="Varghese N."/>
            <person name="Submissions S."/>
        </authorList>
    </citation>
    <scope>NUCLEOTIDE SEQUENCE [LARGE SCALE GENOMIC DNA]</scope>
    <source>
        <strain evidence="6">DSM 23313</strain>
    </source>
</reference>
<evidence type="ECO:0000313" key="5">
    <source>
        <dbReference type="EMBL" id="SDH85918.1"/>
    </source>
</evidence>
<gene>
    <name evidence="5" type="ORF">SAMN05421818_11941</name>
</gene>
<dbReference type="Gene3D" id="1.10.10.60">
    <property type="entry name" value="Homeodomain-like"/>
    <property type="match status" value="1"/>
</dbReference>
<dbReference type="EMBL" id="FNDQ01000019">
    <property type="protein sequence ID" value="SDH85918.1"/>
    <property type="molecule type" value="Genomic_DNA"/>
</dbReference>
<keyword evidence="3" id="KW-0804">Transcription</keyword>
<dbReference type="PRINTS" id="PR00032">
    <property type="entry name" value="HTHARAC"/>
</dbReference>
<dbReference type="Pfam" id="PF02311">
    <property type="entry name" value="AraC_binding"/>
    <property type="match status" value="1"/>
</dbReference>
<dbReference type="InterPro" id="IPR037923">
    <property type="entry name" value="HTH-like"/>
</dbReference>
<accession>A0A1G8FUV3</accession>
<protein>
    <submittedName>
        <fullName evidence="5">AraC-type DNA-binding protein</fullName>
    </submittedName>
</protein>
<proteinExistence type="predicted"/>
<keyword evidence="6" id="KW-1185">Reference proteome</keyword>
<dbReference type="SMART" id="SM00342">
    <property type="entry name" value="HTH_ARAC"/>
    <property type="match status" value="1"/>
</dbReference>
<dbReference type="SUPFAM" id="SSF51215">
    <property type="entry name" value="Regulatory protein AraC"/>
    <property type="match status" value="1"/>
</dbReference>
<feature type="domain" description="HTH araC/xylS-type" evidence="4">
    <location>
        <begin position="191"/>
        <end position="289"/>
    </location>
</feature>
<sequence length="290" mass="34402">MNNIPRFNSCDLLDQYNNHKDCIILDLKEVIESQNSLVSIAHHHLFYQILFITNGTGKHFIDNKIFNINKGDLFFIAPAQVHKWDFNESTQGYVLNFTIDFFYSYLVDKDFLNNFKFFSQHNTENLFKVNKFFNEFDRMFNSIKIAFNKNKRKEFNLLHIYVLELLLTAVELYEAKNKVSEDIIHHSALVNNYEKLIDKHFYELRFPNDYAKLLHVSPNYLNSKCKKFKGQSSGELIRNRILLESKRLLVNTNLSVAEIAFKLSFKDNSYFSRFFKKHIGISPDGYRRSK</sequence>
<evidence type="ECO:0000256" key="1">
    <source>
        <dbReference type="ARBA" id="ARBA00023015"/>
    </source>
</evidence>
<keyword evidence="1" id="KW-0805">Transcription regulation</keyword>
<dbReference type="GO" id="GO:0043565">
    <property type="term" value="F:sequence-specific DNA binding"/>
    <property type="evidence" value="ECO:0007669"/>
    <property type="project" value="InterPro"/>
</dbReference>
<dbReference type="InterPro" id="IPR003313">
    <property type="entry name" value="AraC-bd"/>
</dbReference>
<dbReference type="PROSITE" id="PS01124">
    <property type="entry name" value="HTH_ARAC_FAMILY_2"/>
    <property type="match status" value="1"/>
</dbReference>
<keyword evidence="2 5" id="KW-0238">DNA-binding</keyword>
<dbReference type="SUPFAM" id="SSF46689">
    <property type="entry name" value="Homeodomain-like"/>
    <property type="match status" value="1"/>
</dbReference>
<dbReference type="PANTHER" id="PTHR43280:SF32">
    <property type="entry name" value="TRANSCRIPTIONAL REGULATORY PROTEIN"/>
    <property type="match status" value="1"/>
</dbReference>
<dbReference type="GO" id="GO:0003700">
    <property type="term" value="F:DNA-binding transcription factor activity"/>
    <property type="evidence" value="ECO:0007669"/>
    <property type="project" value="InterPro"/>
</dbReference>